<name>A0ACC2R7Z6_9NEOP</name>
<accession>A0ACC2R7Z6</accession>
<reference evidence="1" key="1">
    <citation type="submission" date="2023-03" db="EMBL/GenBank/DDBJ databases">
        <title>Chromosome-level genomes of two armyworms, Mythimna separata and Mythimna loreyi, provide insights into the biosynthesis and reception of sex pheromones.</title>
        <authorList>
            <person name="Zhao H."/>
        </authorList>
    </citation>
    <scope>NUCLEOTIDE SEQUENCE</scope>
    <source>
        <strain evidence="1">BeijingLab</strain>
    </source>
</reference>
<keyword evidence="2" id="KW-1185">Reference proteome</keyword>
<dbReference type="EMBL" id="CM056781">
    <property type="protein sequence ID" value="KAJ8734616.1"/>
    <property type="molecule type" value="Genomic_DNA"/>
</dbReference>
<organism evidence="1 2">
    <name type="scientific">Mythimna loreyi</name>
    <dbReference type="NCBI Taxonomy" id="667449"/>
    <lineage>
        <taxon>Eukaryota</taxon>
        <taxon>Metazoa</taxon>
        <taxon>Ecdysozoa</taxon>
        <taxon>Arthropoda</taxon>
        <taxon>Hexapoda</taxon>
        <taxon>Insecta</taxon>
        <taxon>Pterygota</taxon>
        <taxon>Neoptera</taxon>
        <taxon>Endopterygota</taxon>
        <taxon>Lepidoptera</taxon>
        <taxon>Glossata</taxon>
        <taxon>Ditrysia</taxon>
        <taxon>Noctuoidea</taxon>
        <taxon>Noctuidae</taxon>
        <taxon>Noctuinae</taxon>
        <taxon>Hadenini</taxon>
        <taxon>Mythimna</taxon>
    </lineage>
</organism>
<sequence length="704" mass="81881">MVERKRTEMISRDEAVRRHLQVLYASQTREKQIFISDLKEHRKRKDRQMFNSIIYAIGPKWYQALSVRQRCALDALEMSIYQDLLEGRPVRCIVIMHKLGLVPLPSFTELMSCVFLGRNDPKEMLAQLYFSTYGYPINGKRISYCLNARLILSAILYLGLDNLIFLLEKTFAPDKSAGEPEPKPKRKPPVKVPSPYLAKMVAFCYEPPQIRRKPPPPLPDLAVLNEPYEEEPIMQKPPPPPPPPPPPKKRLPISYCEKLAGINPIRPHVPSTTDIYDSRKSIKPKGKTRSKTNILENGTKKKKKYGIGIDFRKKNKHRKKLVPPTTSLWNAQYTINGVFQVQGKTCFVLGNVTILPALGELIHGGYALVGGQNINIHCGFRGRAPALKPDPCDCVKKWQDTVFKYVKETKCTCGHYFDLRNEGHFSQEELQYFVKPTIHAPFQFNYDTIYDIDAQKLYVEKEFKRIWDTDSMLRVDDSIANKLLEKKKKKKKAEKDSKKDGDDDDTSRMRNVPSHSCLGMNPKITDYLKCALRLMRKVNVAARLPDLHLVPELKEWMRQRLYGKLTSSERREYLRKSTTYWSMLRTLADQGFGHVSPPKDPLYGVPTTWKHKQSLNDRFRQYTDRYKLTLFRSHAYVTNMLWSTMYQAEFPDKKFREIYFSYLFSRVQDIQLIHPYSKRETAERKTTLMNKRYVCLPPGVEPKT</sequence>
<proteinExistence type="predicted"/>
<dbReference type="Proteomes" id="UP001231649">
    <property type="component" value="Chromosome 5"/>
</dbReference>
<evidence type="ECO:0000313" key="1">
    <source>
        <dbReference type="EMBL" id="KAJ8734616.1"/>
    </source>
</evidence>
<evidence type="ECO:0000313" key="2">
    <source>
        <dbReference type="Proteomes" id="UP001231649"/>
    </source>
</evidence>
<gene>
    <name evidence="1" type="ORF">PYW08_013866</name>
</gene>
<comment type="caution">
    <text evidence="1">The sequence shown here is derived from an EMBL/GenBank/DDBJ whole genome shotgun (WGS) entry which is preliminary data.</text>
</comment>
<protein>
    <submittedName>
        <fullName evidence="1">Uncharacterized protein</fullName>
    </submittedName>
</protein>